<feature type="domain" description="TFIIF beta subunit N-terminal" evidence="7">
    <location>
        <begin position="34"/>
        <end position="102"/>
    </location>
</feature>
<name>A0ABN7T8N8_OIKDI</name>
<keyword evidence="4" id="KW-0804">Transcription</keyword>
<proteinExistence type="predicted"/>
<dbReference type="InterPro" id="IPR040504">
    <property type="entry name" value="TFIIF_beta_N"/>
</dbReference>
<protein>
    <submittedName>
        <fullName evidence="8">Oidioi.mRNA.OKI2018_I69.chr2.g6181.t1.cds</fullName>
    </submittedName>
</protein>
<keyword evidence="2" id="KW-0805">Transcription regulation</keyword>
<keyword evidence="3" id="KW-0238">DNA-binding</keyword>
<dbReference type="Proteomes" id="UP001158576">
    <property type="component" value="Chromosome 2"/>
</dbReference>
<dbReference type="EMBL" id="OU015567">
    <property type="protein sequence ID" value="CAG5111910.1"/>
    <property type="molecule type" value="Genomic_DNA"/>
</dbReference>
<accession>A0ABN7T8N8</accession>
<comment type="subcellular location">
    <subcellularLocation>
        <location evidence="1">Nucleus</location>
    </subcellularLocation>
</comment>
<evidence type="ECO:0000256" key="1">
    <source>
        <dbReference type="ARBA" id="ARBA00004123"/>
    </source>
</evidence>
<keyword evidence="5" id="KW-0539">Nucleus</keyword>
<dbReference type="Pfam" id="PF17683">
    <property type="entry name" value="TFIIF_beta_N"/>
    <property type="match status" value="1"/>
</dbReference>
<evidence type="ECO:0000259" key="7">
    <source>
        <dbReference type="Pfam" id="PF17683"/>
    </source>
</evidence>
<evidence type="ECO:0000256" key="5">
    <source>
        <dbReference type="ARBA" id="ARBA00023242"/>
    </source>
</evidence>
<evidence type="ECO:0000256" key="6">
    <source>
        <dbReference type="SAM" id="MobiDB-lite"/>
    </source>
</evidence>
<dbReference type="CDD" id="cd07980">
    <property type="entry name" value="TFIIF_beta"/>
    <property type="match status" value="1"/>
</dbReference>
<dbReference type="InterPro" id="IPR011039">
    <property type="entry name" value="TFIIF_interaction"/>
</dbReference>
<evidence type="ECO:0000256" key="4">
    <source>
        <dbReference type="ARBA" id="ARBA00023163"/>
    </source>
</evidence>
<gene>
    <name evidence="8" type="ORF">OKIOD_LOCUS14946</name>
</gene>
<evidence type="ECO:0000256" key="2">
    <source>
        <dbReference type="ARBA" id="ARBA00023015"/>
    </source>
</evidence>
<evidence type="ECO:0000313" key="8">
    <source>
        <dbReference type="EMBL" id="CAG5111910.1"/>
    </source>
</evidence>
<reference evidence="8 9" key="1">
    <citation type="submission" date="2021-04" db="EMBL/GenBank/DDBJ databases">
        <authorList>
            <person name="Bliznina A."/>
        </authorList>
    </citation>
    <scope>NUCLEOTIDE SEQUENCE [LARGE SCALE GENOMIC DNA]</scope>
</reference>
<dbReference type="SUPFAM" id="SSF50916">
    <property type="entry name" value="Rap30/74 interaction domains"/>
    <property type="match status" value="1"/>
</dbReference>
<evidence type="ECO:0000313" key="9">
    <source>
        <dbReference type="Proteomes" id="UP001158576"/>
    </source>
</evidence>
<organism evidence="8 9">
    <name type="scientific">Oikopleura dioica</name>
    <name type="common">Tunicate</name>
    <dbReference type="NCBI Taxonomy" id="34765"/>
    <lineage>
        <taxon>Eukaryota</taxon>
        <taxon>Metazoa</taxon>
        <taxon>Chordata</taxon>
        <taxon>Tunicata</taxon>
        <taxon>Appendicularia</taxon>
        <taxon>Copelata</taxon>
        <taxon>Oikopleuridae</taxon>
        <taxon>Oikopleura</taxon>
    </lineage>
</organism>
<sequence length="385" mass="44012">MSDAGGSQEPAQKKRKRERDPNQLKMNTSNSGLNWWLVKVPKYLGEKWLSSPSSEVGKIEIRRDKGRTEVNFKLNEHLANQGETRTPIDHKLRLSAPSKSETIGILCRSKKFEDGQEIEERSVEGTIVQDLHKGFGNDVGELSLKHGSFGELTKLADQLEKVKEEPELFADFLKRFDAEVTAMQISFGRLTKISKNISKAQEATVTQAMEYSEGLKKVERLKNMIISTNNEITEKTHQPIVEIFNRLHKSGNELMAEAEELEKFNHVWLKEEFDALQKVIKPGSKLVIDEMQNSEGMSFRLLILKSHLERYERGLEGNRYQAVNIAYEVMLDCDKFLKERFDELEALLTDDGAEEFKKKALKQTAELGRLLKTVSRAGADLEWIK</sequence>
<keyword evidence="9" id="KW-1185">Reference proteome</keyword>
<evidence type="ECO:0000256" key="3">
    <source>
        <dbReference type="ARBA" id="ARBA00023125"/>
    </source>
</evidence>
<feature type="region of interest" description="Disordered" evidence="6">
    <location>
        <begin position="1"/>
        <end position="28"/>
    </location>
</feature>